<sequence length="490" mass="54216">MMNIPPGIQHKVAADVASVHQAVAQSATDQFTDRAQHPYPKTKTPVEQAREEERERSRAFASEAQLLREMARSSHGQAYIPSYECNEIEPHTLEIAKAPEPPELSIQVPEQGTTAVQTLRLDADVCCTCCHSLLSAIWLKFCSNDSMNCTSCTSFNSWTLFNLPLATRVVCLLSLASYIVCTTINLNTPYGTTWWYSMACARPTAILHFQVWRLFTSPFFHSSLANLVVNMVLMLSHGRWLERLMGTLQYAWAVTWLALLGTSLHSVMALATDVVLLAFWSMHSNDNDSVEAEWRREPETSRCSIGLSGVTLGLVVMELKARGTPLTIGRVVVPPILYVGLWMVIISGSTPRNLHVDTYLGHLGCVFPLSIRKLHVDTYLGHLGCVFPLSIRKLHVDTYLGHLGGLLAGLLLCHSSAVRDALFLSQSSIHSMQVRYLGHLGTLEQATGQYGNAYVAPLRGNPFEPGLNYGAIETTNDLRLIHIDDMLSGP</sequence>
<keyword evidence="3" id="KW-0645">Protease</keyword>
<feature type="transmembrane region" description="Helical" evidence="9">
    <location>
        <begin position="250"/>
        <end position="280"/>
    </location>
</feature>
<evidence type="ECO:0000313" key="11">
    <source>
        <dbReference type="EMBL" id="KAK3270069.1"/>
    </source>
</evidence>
<dbReference type="GO" id="GO:0004252">
    <property type="term" value="F:serine-type endopeptidase activity"/>
    <property type="evidence" value="ECO:0007669"/>
    <property type="project" value="InterPro"/>
</dbReference>
<keyword evidence="6 9" id="KW-1133">Transmembrane helix</keyword>
<dbReference type="SUPFAM" id="SSF144091">
    <property type="entry name" value="Rhomboid-like"/>
    <property type="match status" value="1"/>
</dbReference>
<reference evidence="11 12" key="1">
    <citation type="journal article" date="2015" name="Genome Biol. Evol.">
        <title>Comparative Genomics of a Bacterivorous Green Alga Reveals Evolutionary Causalities and Consequences of Phago-Mixotrophic Mode of Nutrition.</title>
        <authorList>
            <person name="Burns J.A."/>
            <person name="Paasch A."/>
            <person name="Narechania A."/>
            <person name="Kim E."/>
        </authorList>
    </citation>
    <scope>NUCLEOTIDE SEQUENCE [LARGE SCALE GENOMIC DNA]</scope>
    <source>
        <strain evidence="11 12">PLY_AMNH</strain>
    </source>
</reference>
<feature type="compositionally biased region" description="Basic and acidic residues" evidence="8">
    <location>
        <begin position="48"/>
        <end position="58"/>
    </location>
</feature>
<evidence type="ECO:0000256" key="2">
    <source>
        <dbReference type="ARBA" id="ARBA00009045"/>
    </source>
</evidence>
<dbReference type="Proteomes" id="UP001190700">
    <property type="component" value="Unassembled WGS sequence"/>
</dbReference>
<gene>
    <name evidence="11" type="ORF">CYMTET_21520</name>
</gene>
<evidence type="ECO:0000259" key="10">
    <source>
        <dbReference type="Pfam" id="PF01694"/>
    </source>
</evidence>
<feature type="transmembrane region" description="Helical" evidence="9">
    <location>
        <begin position="219"/>
        <end position="238"/>
    </location>
</feature>
<evidence type="ECO:0000313" key="12">
    <source>
        <dbReference type="Proteomes" id="UP001190700"/>
    </source>
</evidence>
<name>A0AAE0G207_9CHLO</name>
<keyword evidence="7 9" id="KW-0472">Membrane</keyword>
<dbReference type="PANTHER" id="PTHR43066">
    <property type="entry name" value="RHOMBOID-RELATED PROTEIN"/>
    <property type="match status" value="1"/>
</dbReference>
<dbReference type="PANTHER" id="PTHR43066:SF1">
    <property type="entry name" value="RHOMBOID PROTEIN 2"/>
    <property type="match status" value="1"/>
</dbReference>
<keyword evidence="4 9" id="KW-0812">Transmembrane</keyword>
<comment type="subcellular location">
    <subcellularLocation>
        <location evidence="1">Membrane</location>
        <topology evidence="1">Multi-pass membrane protein</topology>
    </subcellularLocation>
</comment>
<comment type="caution">
    <text evidence="11">The sequence shown here is derived from an EMBL/GenBank/DDBJ whole genome shotgun (WGS) entry which is preliminary data.</text>
</comment>
<dbReference type="GO" id="GO:0006508">
    <property type="term" value="P:proteolysis"/>
    <property type="evidence" value="ECO:0007669"/>
    <property type="project" value="UniProtKB-KW"/>
</dbReference>
<organism evidence="11 12">
    <name type="scientific">Cymbomonas tetramitiformis</name>
    <dbReference type="NCBI Taxonomy" id="36881"/>
    <lineage>
        <taxon>Eukaryota</taxon>
        <taxon>Viridiplantae</taxon>
        <taxon>Chlorophyta</taxon>
        <taxon>Pyramimonadophyceae</taxon>
        <taxon>Pyramimonadales</taxon>
        <taxon>Pyramimonadaceae</taxon>
        <taxon>Cymbomonas</taxon>
    </lineage>
</organism>
<feature type="transmembrane region" description="Helical" evidence="9">
    <location>
        <begin position="331"/>
        <end position="350"/>
    </location>
</feature>
<accession>A0AAE0G207</accession>
<dbReference type="Pfam" id="PF01694">
    <property type="entry name" value="Rhomboid"/>
    <property type="match status" value="1"/>
</dbReference>
<feature type="region of interest" description="Disordered" evidence="8">
    <location>
        <begin position="29"/>
        <end position="59"/>
    </location>
</feature>
<feature type="domain" description="Peptidase S54 rhomboid" evidence="10">
    <location>
        <begin position="209"/>
        <end position="364"/>
    </location>
</feature>
<dbReference type="EMBL" id="LGRX02010588">
    <property type="protein sequence ID" value="KAK3270069.1"/>
    <property type="molecule type" value="Genomic_DNA"/>
</dbReference>
<evidence type="ECO:0000256" key="5">
    <source>
        <dbReference type="ARBA" id="ARBA00022801"/>
    </source>
</evidence>
<keyword evidence="12" id="KW-1185">Reference proteome</keyword>
<dbReference type="Gene3D" id="1.20.1540.10">
    <property type="entry name" value="Rhomboid-like"/>
    <property type="match status" value="1"/>
</dbReference>
<evidence type="ECO:0000256" key="9">
    <source>
        <dbReference type="SAM" id="Phobius"/>
    </source>
</evidence>
<evidence type="ECO:0000256" key="4">
    <source>
        <dbReference type="ARBA" id="ARBA00022692"/>
    </source>
</evidence>
<comment type="similarity">
    <text evidence="2">Belongs to the peptidase S54 family.</text>
</comment>
<evidence type="ECO:0000256" key="3">
    <source>
        <dbReference type="ARBA" id="ARBA00022670"/>
    </source>
</evidence>
<evidence type="ECO:0000256" key="8">
    <source>
        <dbReference type="SAM" id="MobiDB-lite"/>
    </source>
</evidence>
<evidence type="ECO:0000256" key="6">
    <source>
        <dbReference type="ARBA" id="ARBA00022989"/>
    </source>
</evidence>
<protein>
    <recommendedName>
        <fullName evidence="10">Peptidase S54 rhomboid domain-containing protein</fullName>
    </recommendedName>
</protein>
<proteinExistence type="inferred from homology"/>
<dbReference type="AlphaFoldDB" id="A0AAE0G207"/>
<dbReference type="InterPro" id="IPR035952">
    <property type="entry name" value="Rhomboid-like_sf"/>
</dbReference>
<dbReference type="GO" id="GO:0016020">
    <property type="term" value="C:membrane"/>
    <property type="evidence" value="ECO:0007669"/>
    <property type="project" value="UniProtKB-SubCell"/>
</dbReference>
<evidence type="ECO:0000256" key="1">
    <source>
        <dbReference type="ARBA" id="ARBA00004141"/>
    </source>
</evidence>
<keyword evidence="5" id="KW-0378">Hydrolase</keyword>
<evidence type="ECO:0000256" key="7">
    <source>
        <dbReference type="ARBA" id="ARBA00023136"/>
    </source>
</evidence>
<dbReference type="InterPro" id="IPR022764">
    <property type="entry name" value="Peptidase_S54_rhomboid_dom"/>
</dbReference>